<dbReference type="InterPro" id="IPR017451">
    <property type="entry name" value="F-box-assoc_interact_dom"/>
</dbReference>
<dbReference type="Gene3D" id="1.20.1280.50">
    <property type="match status" value="1"/>
</dbReference>
<accession>A0A5E4FE07</accession>
<dbReference type="InterPro" id="IPR036047">
    <property type="entry name" value="F-box-like_dom_sf"/>
</dbReference>
<evidence type="ECO:0000259" key="1">
    <source>
        <dbReference type="PROSITE" id="PS50181"/>
    </source>
</evidence>
<evidence type="ECO:0000313" key="2">
    <source>
        <dbReference type="EMBL" id="VVA26374.1"/>
    </source>
</evidence>
<protein>
    <submittedName>
        <fullName evidence="2">PREDICTED: F-box/kelch-repeat</fullName>
    </submittedName>
</protein>
<proteinExistence type="predicted"/>
<dbReference type="PROSITE" id="PS50181">
    <property type="entry name" value="FBOX"/>
    <property type="match status" value="1"/>
</dbReference>
<dbReference type="InterPro" id="IPR001810">
    <property type="entry name" value="F-box_dom"/>
</dbReference>
<dbReference type="SMART" id="SM00256">
    <property type="entry name" value="FBOX"/>
    <property type="match status" value="1"/>
</dbReference>
<organism evidence="2 3">
    <name type="scientific">Prunus dulcis</name>
    <name type="common">Almond</name>
    <name type="synonym">Amygdalus dulcis</name>
    <dbReference type="NCBI Taxonomy" id="3755"/>
    <lineage>
        <taxon>Eukaryota</taxon>
        <taxon>Viridiplantae</taxon>
        <taxon>Streptophyta</taxon>
        <taxon>Embryophyta</taxon>
        <taxon>Tracheophyta</taxon>
        <taxon>Spermatophyta</taxon>
        <taxon>Magnoliopsida</taxon>
        <taxon>eudicotyledons</taxon>
        <taxon>Gunneridae</taxon>
        <taxon>Pentapetalae</taxon>
        <taxon>rosids</taxon>
        <taxon>fabids</taxon>
        <taxon>Rosales</taxon>
        <taxon>Rosaceae</taxon>
        <taxon>Amygdaloideae</taxon>
        <taxon>Amygdaleae</taxon>
        <taxon>Prunus</taxon>
    </lineage>
</organism>
<dbReference type="PANTHER" id="PTHR31672">
    <property type="entry name" value="BNACNNG10540D PROTEIN"/>
    <property type="match status" value="1"/>
</dbReference>
<dbReference type="InParanoid" id="A0A5E4FE07"/>
<name>A0A5E4FE07_PRUDU</name>
<reference evidence="3" key="1">
    <citation type="journal article" date="2020" name="Plant J.">
        <title>Transposons played a major role in the diversification between the closely related almond and peach genomes: results from the almond genome sequence.</title>
        <authorList>
            <person name="Alioto T."/>
            <person name="Alexiou K.G."/>
            <person name="Bardil A."/>
            <person name="Barteri F."/>
            <person name="Castanera R."/>
            <person name="Cruz F."/>
            <person name="Dhingra A."/>
            <person name="Duval H."/>
            <person name="Fernandez I Marti A."/>
            <person name="Frias L."/>
            <person name="Galan B."/>
            <person name="Garcia J.L."/>
            <person name="Howad W."/>
            <person name="Gomez-Garrido J."/>
            <person name="Gut M."/>
            <person name="Julca I."/>
            <person name="Morata J."/>
            <person name="Puigdomenech P."/>
            <person name="Ribeca P."/>
            <person name="Rubio Cabetas M.J."/>
            <person name="Vlasova A."/>
            <person name="Wirthensohn M."/>
            <person name="Garcia-Mas J."/>
            <person name="Gabaldon T."/>
            <person name="Casacuberta J.M."/>
            <person name="Arus P."/>
        </authorList>
    </citation>
    <scope>NUCLEOTIDE SEQUENCE [LARGE SCALE GENOMIC DNA]</scope>
    <source>
        <strain evidence="3">cv. Texas</strain>
    </source>
</reference>
<dbReference type="OMA" id="YTNIVIW"/>
<dbReference type="AlphaFoldDB" id="A0A5E4FE07"/>
<gene>
    <name evidence="2" type="ORF">ALMOND_2B000376</name>
</gene>
<dbReference type="SUPFAM" id="SSF81383">
    <property type="entry name" value="F-box domain"/>
    <property type="match status" value="1"/>
</dbReference>
<dbReference type="EMBL" id="CABIKO010000106">
    <property type="protein sequence ID" value="VVA26374.1"/>
    <property type="molecule type" value="Genomic_DNA"/>
</dbReference>
<evidence type="ECO:0000313" key="3">
    <source>
        <dbReference type="Proteomes" id="UP000327085"/>
    </source>
</evidence>
<dbReference type="Pfam" id="PF07734">
    <property type="entry name" value="FBA_1"/>
    <property type="match status" value="1"/>
</dbReference>
<dbReference type="CDD" id="cd22157">
    <property type="entry name" value="F-box_AtFBW1-like"/>
    <property type="match status" value="1"/>
</dbReference>
<sequence length="421" mass="47109">MTSPKSFSCCICRLFSRTLTSEASPRKTTSLAAYGLSSRQLKQLLPSNFAAVPPPPPLNNDILVEILWRLPAKSLLRLQCVCKSWRALISDSHFVMKHLIHAAATCSTNNSLTLFLSSTRLYSIVSVGLDKDHVHVANRELDLPVKIPDILMTRIVGSCNGLICLQVNYTNIVIWNPCTGHSKLLPKPSSLLSGFLFFGFGYDSTTDDYKVIRGSRTALSKETVVEVFSLRTNSWWRSRNKDHGHGYVCLNGKGCFFNGALYWVELQWAGGPRPIGSRILSFDLAEEKFQGTVSLPYLDKEENCVFAGIGVSRNSLFVYSDPMGSDLRIWVMKEYRVRESWAEPIEIYLDQILPEEVDESFLRPLCILESGEVLLGYNRNILVLYNPKGKTFRSIAIGTQSDVTIYMETLISPATGRGSDV</sequence>
<dbReference type="InterPro" id="IPR006527">
    <property type="entry name" value="F-box-assoc_dom_typ1"/>
</dbReference>
<dbReference type="Proteomes" id="UP000327085">
    <property type="component" value="Chromosome 3"/>
</dbReference>
<dbReference type="Gramene" id="VVA26374">
    <property type="protein sequence ID" value="VVA26374"/>
    <property type="gene ID" value="Prudul26B000376"/>
</dbReference>
<dbReference type="InterPro" id="IPR050796">
    <property type="entry name" value="SCF_F-box_component"/>
</dbReference>
<dbReference type="Pfam" id="PF12937">
    <property type="entry name" value="F-box-like"/>
    <property type="match status" value="1"/>
</dbReference>
<feature type="domain" description="F-box" evidence="1">
    <location>
        <begin position="58"/>
        <end position="99"/>
    </location>
</feature>
<dbReference type="NCBIfam" id="TIGR01640">
    <property type="entry name" value="F_box_assoc_1"/>
    <property type="match status" value="1"/>
</dbReference>
<dbReference type="PANTHER" id="PTHR31672:SF13">
    <property type="entry name" value="F-BOX PROTEIN CPR30-LIKE"/>
    <property type="match status" value="1"/>
</dbReference>